<dbReference type="GO" id="GO:0003690">
    <property type="term" value="F:double-stranded DNA binding"/>
    <property type="evidence" value="ECO:0007669"/>
    <property type="project" value="TreeGrafter"/>
</dbReference>
<dbReference type="KEGG" id="uvi:66061322"/>
<proteinExistence type="predicted"/>
<dbReference type="GO" id="GO:0046404">
    <property type="term" value="F:ATP-dependent polydeoxyribonucleotide 5'-hydroxyl-kinase activity"/>
    <property type="evidence" value="ECO:0007669"/>
    <property type="project" value="TreeGrafter"/>
</dbReference>
<dbReference type="InterPro" id="IPR036412">
    <property type="entry name" value="HAD-like_sf"/>
</dbReference>
<dbReference type="OrthoDB" id="19045at2759"/>
<accession>A0A8E5HJ16</accession>
<protein>
    <recommendedName>
        <fullName evidence="4">Bifunctional polynucleotide phosphatase/kinase</fullName>
    </recommendedName>
</protein>
<dbReference type="Pfam" id="PF08645">
    <property type="entry name" value="PNK3P"/>
    <property type="match status" value="1"/>
</dbReference>
<dbReference type="GO" id="GO:0006281">
    <property type="term" value="P:DNA repair"/>
    <property type="evidence" value="ECO:0007669"/>
    <property type="project" value="TreeGrafter"/>
</dbReference>
<dbReference type="Proteomes" id="UP000027002">
    <property type="component" value="Chromosome 1"/>
</dbReference>
<evidence type="ECO:0000313" key="3">
    <source>
        <dbReference type="Proteomes" id="UP000027002"/>
    </source>
</evidence>
<dbReference type="AlphaFoldDB" id="A0A8E5HJ16"/>
<dbReference type="InterPro" id="IPR006549">
    <property type="entry name" value="HAD-SF_hydro_IIIA"/>
</dbReference>
<dbReference type="InterPro" id="IPR013954">
    <property type="entry name" value="PNK3P"/>
</dbReference>
<keyword evidence="3" id="KW-1185">Reference proteome</keyword>
<dbReference type="SUPFAM" id="SSF52540">
    <property type="entry name" value="P-loop containing nucleoside triphosphate hydrolases"/>
    <property type="match status" value="1"/>
</dbReference>
<dbReference type="InterPro" id="IPR023214">
    <property type="entry name" value="HAD_sf"/>
</dbReference>
<dbReference type="Gene3D" id="3.40.50.300">
    <property type="entry name" value="P-loop containing nucleotide triphosphate hydrolases"/>
    <property type="match status" value="1"/>
</dbReference>
<dbReference type="PANTHER" id="PTHR12083">
    <property type="entry name" value="BIFUNCTIONAL POLYNUCLEOTIDE PHOSPHATASE/KINASE"/>
    <property type="match status" value="1"/>
</dbReference>
<dbReference type="EMBL" id="CP072753">
    <property type="protein sequence ID" value="QUC16303.1"/>
    <property type="molecule type" value="Genomic_DNA"/>
</dbReference>
<evidence type="ECO:0000256" key="1">
    <source>
        <dbReference type="SAM" id="MobiDB-lite"/>
    </source>
</evidence>
<dbReference type="GO" id="GO:0046403">
    <property type="term" value="F:polynucleotide 3'-phosphatase activity"/>
    <property type="evidence" value="ECO:0007669"/>
    <property type="project" value="TreeGrafter"/>
</dbReference>
<dbReference type="FunFam" id="3.40.50.300:FF:002548">
    <property type="entry name" value="DNA kinase/phosphatase Pnk1"/>
    <property type="match status" value="1"/>
</dbReference>
<dbReference type="InterPro" id="IPR006551">
    <property type="entry name" value="Polynucleotide_phosphatase"/>
</dbReference>
<dbReference type="NCBIfam" id="TIGR01662">
    <property type="entry name" value="HAD-SF-IIIA"/>
    <property type="match status" value="1"/>
</dbReference>
<dbReference type="RefSeq" id="XP_042993976.1">
    <property type="nucleotide sequence ID" value="XM_043138042.1"/>
</dbReference>
<dbReference type="SUPFAM" id="SSF56784">
    <property type="entry name" value="HAD-like"/>
    <property type="match status" value="1"/>
</dbReference>
<feature type="compositionally biased region" description="Basic residues" evidence="1">
    <location>
        <begin position="1"/>
        <end position="10"/>
    </location>
</feature>
<evidence type="ECO:0008006" key="4">
    <source>
        <dbReference type="Google" id="ProtNLM"/>
    </source>
</evidence>
<sequence length="462" mass="52017">MAHSNSHGKRKASDAPVSPPPIKRALQSTTTKSAVANFFTPASQKPKERTIWTERGPNDDVPATLLVGRYVPQGHDERQKPRTKIAAFDLDSTLITTSSGKKHAGSGTDWKWWNSRVPGVLRELYLEKGYQVVVLSNQAGLTLHFDASYKGPKSSIQKRVSTFKQKCSAILGNLDIPVSIYAATEKDIYRKPRIGMWNEVCEDYDIRASEVDLKNSFFVGDAGGRMAGLGHTGEGASPLAKDFSCSDRNFAHNVGIAYMTPEEYFLQEPPRKFHRDFDLANFPFSDAAASKKDDVVFEARNPQELVIFCGPPGAGKSTFFWKHLEPLGYERVNQDALKSRDKCVRLAKELLLEGRSVTIDNTNADPDTRAIWVEVARKAEVPIRCIWFRTPLHLCEHNDAVRAHAASVNPESRQILPKLAFTGFASRYKEPQSKEGFQDILELQFKFRGTREEYETWARYWT</sequence>
<organism evidence="2 3">
    <name type="scientific">Ustilaginoidea virens</name>
    <name type="common">Rice false smut fungus</name>
    <name type="synonym">Villosiclava virens</name>
    <dbReference type="NCBI Taxonomy" id="1159556"/>
    <lineage>
        <taxon>Eukaryota</taxon>
        <taxon>Fungi</taxon>
        <taxon>Dikarya</taxon>
        <taxon>Ascomycota</taxon>
        <taxon>Pezizomycotina</taxon>
        <taxon>Sordariomycetes</taxon>
        <taxon>Hypocreomycetidae</taxon>
        <taxon>Hypocreales</taxon>
        <taxon>Clavicipitaceae</taxon>
        <taxon>Ustilaginoidea</taxon>
    </lineage>
</organism>
<dbReference type="Gene3D" id="3.40.50.1000">
    <property type="entry name" value="HAD superfamily/HAD-like"/>
    <property type="match status" value="1"/>
</dbReference>
<name>A0A8E5HJ16_USTVR</name>
<dbReference type="Pfam" id="PF13671">
    <property type="entry name" value="AAA_33"/>
    <property type="match status" value="2"/>
</dbReference>
<feature type="region of interest" description="Disordered" evidence="1">
    <location>
        <begin position="1"/>
        <end position="57"/>
    </location>
</feature>
<dbReference type="PANTHER" id="PTHR12083:SF9">
    <property type="entry name" value="BIFUNCTIONAL POLYNUCLEOTIDE PHOSPHATASE_KINASE"/>
    <property type="match status" value="1"/>
</dbReference>
<evidence type="ECO:0000313" key="2">
    <source>
        <dbReference type="EMBL" id="QUC16303.1"/>
    </source>
</evidence>
<gene>
    <name evidence="2" type="ORF">UV8b_00544</name>
</gene>
<dbReference type="GeneID" id="66061322"/>
<reference evidence="2" key="1">
    <citation type="submission" date="2020-03" db="EMBL/GenBank/DDBJ databases">
        <title>A mixture of massive structural variations and highly conserved coding sequences in Ustilaginoidea virens genome.</title>
        <authorList>
            <person name="Zhang K."/>
            <person name="Zhao Z."/>
            <person name="Zhang Z."/>
            <person name="Li Y."/>
            <person name="Hsiang T."/>
            <person name="Sun W."/>
        </authorList>
    </citation>
    <scope>NUCLEOTIDE SEQUENCE</scope>
    <source>
        <strain evidence="2">UV-8b</strain>
    </source>
</reference>
<dbReference type="NCBIfam" id="TIGR01664">
    <property type="entry name" value="DNA-3'-Pase"/>
    <property type="match status" value="1"/>
</dbReference>
<feature type="compositionally biased region" description="Basic and acidic residues" evidence="1">
    <location>
        <begin position="45"/>
        <end position="57"/>
    </location>
</feature>
<dbReference type="InterPro" id="IPR027417">
    <property type="entry name" value="P-loop_NTPase"/>
</dbReference>
<dbReference type="FunFam" id="3.40.50.1000:FF:000078">
    <property type="entry name" value="Bifunctional polynucleotide phosphatase/kinase"/>
    <property type="match status" value="1"/>
</dbReference>